<keyword evidence="1" id="KW-1133">Transmembrane helix</keyword>
<keyword evidence="1" id="KW-0812">Transmembrane</keyword>
<evidence type="ECO:0000256" key="1">
    <source>
        <dbReference type="SAM" id="Phobius"/>
    </source>
</evidence>
<accession>A0A8D8DPX6</accession>
<dbReference type="EMBL" id="HBUE01173879">
    <property type="protein sequence ID" value="CAG6516729.1"/>
    <property type="molecule type" value="Transcribed_RNA"/>
</dbReference>
<protein>
    <submittedName>
        <fullName evidence="2">(northern house mosquito) hypothetical protein</fullName>
    </submittedName>
</protein>
<feature type="transmembrane region" description="Helical" evidence="1">
    <location>
        <begin position="12"/>
        <end position="30"/>
    </location>
</feature>
<organism evidence="2">
    <name type="scientific">Culex pipiens</name>
    <name type="common">House mosquito</name>
    <dbReference type="NCBI Taxonomy" id="7175"/>
    <lineage>
        <taxon>Eukaryota</taxon>
        <taxon>Metazoa</taxon>
        <taxon>Ecdysozoa</taxon>
        <taxon>Arthropoda</taxon>
        <taxon>Hexapoda</taxon>
        <taxon>Insecta</taxon>
        <taxon>Pterygota</taxon>
        <taxon>Neoptera</taxon>
        <taxon>Endopterygota</taxon>
        <taxon>Diptera</taxon>
        <taxon>Nematocera</taxon>
        <taxon>Culicoidea</taxon>
        <taxon>Culicidae</taxon>
        <taxon>Culicinae</taxon>
        <taxon>Culicini</taxon>
        <taxon>Culex</taxon>
        <taxon>Culex</taxon>
    </lineage>
</organism>
<evidence type="ECO:0000313" key="2">
    <source>
        <dbReference type="EMBL" id="CAG6516729.1"/>
    </source>
</evidence>
<name>A0A8D8DPX6_CULPI</name>
<dbReference type="AlphaFoldDB" id="A0A8D8DPX6"/>
<keyword evidence="1" id="KW-0472">Membrane</keyword>
<proteinExistence type="predicted"/>
<reference evidence="2" key="1">
    <citation type="submission" date="2021-05" db="EMBL/GenBank/DDBJ databases">
        <authorList>
            <person name="Alioto T."/>
            <person name="Alioto T."/>
            <person name="Gomez Garrido J."/>
        </authorList>
    </citation>
    <scope>NUCLEOTIDE SEQUENCE</scope>
</reference>
<feature type="transmembrane region" description="Helical" evidence="1">
    <location>
        <begin position="36"/>
        <end position="56"/>
    </location>
</feature>
<sequence>MLSCVCPLLIQFSISILFFSSCTALFLNLYPIQEVFFFSIYSVVITVFFCSPIDYIQGLGEGFYYGKPNEPHNMHISSSLCSEPFLDWFVLLSFNVMFINCVG</sequence>
<dbReference type="EMBL" id="HBUE01279347">
    <property type="protein sequence ID" value="CAG6568228.1"/>
    <property type="molecule type" value="Transcribed_RNA"/>
</dbReference>